<name>A0A1D8NNS9_YARLL</name>
<evidence type="ECO:0000313" key="1">
    <source>
        <dbReference type="EMBL" id="AOW07289.1"/>
    </source>
</evidence>
<organism evidence="1 2">
    <name type="scientific">Yarrowia lipolytica</name>
    <name type="common">Candida lipolytica</name>
    <dbReference type="NCBI Taxonomy" id="4952"/>
    <lineage>
        <taxon>Eukaryota</taxon>
        <taxon>Fungi</taxon>
        <taxon>Dikarya</taxon>
        <taxon>Ascomycota</taxon>
        <taxon>Saccharomycotina</taxon>
        <taxon>Dipodascomycetes</taxon>
        <taxon>Dipodascales</taxon>
        <taxon>Dipodascales incertae sedis</taxon>
        <taxon>Yarrowia</taxon>
    </lineage>
</organism>
<reference evidence="1 2" key="1">
    <citation type="journal article" date="2016" name="PLoS ONE">
        <title>Sequence Assembly of Yarrowia lipolytica Strain W29/CLIB89 Shows Transposable Element Diversity.</title>
        <authorList>
            <person name="Magnan C."/>
            <person name="Yu J."/>
            <person name="Chang I."/>
            <person name="Jahn E."/>
            <person name="Kanomata Y."/>
            <person name="Wu J."/>
            <person name="Zeller M."/>
            <person name="Oakes M."/>
            <person name="Baldi P."/>
            <person name="Sandmeyer S."/>
        </authorList>
    </citation>
    <scope>NUCLEOTIDE SEQUENCE [LARGE SCALE GENOMIC DNA]</scope>
    <source>
        <strain evidence="2">CLIB89(W29)</strain>
    </source>
</reference>
<protein>
    <submittedName>
        <fullName evidence="1">Uncharacterized protein</fullName>
    </submittedName>
</protein>
<dbReference type="GeneID" id="94583998"/>
<evidence type="ECO:0000313" key="2">
    <source>
        <dbReference type="Proteomes" id="UP000182444"/>
    </source>
</evidence>
<dbReference type="AlphaFoldDB" id="A0A1D8NNS9"/>
<dbReference type="Proteomes" id="UP000182444">
    <property type="component" value="Chromosome 1F"/>
</dbReference>
<sequence length="92" mass="10485">MVEIWAEIGEVANKGVMEMTETNENNNVNDSVTRACWFLTPAGLHSHDLLDTAMRPYAGPLRWKGSENQGTFKGICEKMLVNKHNRRPRELQ</sequence>
<proteinExistence type="predicted"/>
<dbReference type="RefSeq" id="XP_068139520.1">
    <property type="nucleotide sequence ID" value="XM_068283419.1"/>
</dbReference>
<accession>A0A1D8NNS9</accession>
<dbReference type="EMBL" id="CP017558">
    <property type="protein sequence ID" value="AOW07289.1"/>
    <property type="molecule type" value="Genomic_DNA"/>
</dbReference>
<dbReference type="VEuPathDB" id="FungiDB:YALI1_F22578g"/>
<gene>
    <name evidence="1" type="ORF">YALI1_F22578g</name>
</gene>